<dbReference type="InterPro" id="IPR029753">
    <property type="entry name" value="D-isomer_DH_CS"/>
</dbReference>
<dbReference type="GO" id="GO:0051287">
    <property type="term" value="F:NAD binding"/>
    <property type="evidence" value="ECO:0007669"/>
    <property type="project" value="InterPro"/>
</dbReference>
<dbReference type="STRING" id="1344416.A0A139ATZ9"/>
<organism evidence="4 5">
    <name type="scientific">Gonapodya prolifera (strain JEL478)</name>
    <name type="common">Monoblepharis prolifera</name>
    <dbReference type="NCBI Taxonomy" id="1344416"/>
    <lineage>
        <taxon>Eukaryota</taxon>
        <taxon>Fungi</taxon>
        <taxon>Fungi incertae sedis</taxon>
        <taxon>Chytridiomycota</taxon>
        <taxon>Chytridiomycota incertae sedis</taxon>
        <taxon>Monoblepharidomycetes</taxon>
        <taxon>Monoblepharidales</taxon>
        <taxon>Gonapodyaceae</taxon>
        <taxon>Gonapodya</taxon>
    </lineage>
</organism>
<dbReference type="AlphaFoldDB" id="A0A139ATZ9"/>
<keyword evidence="1" id="KW-0560">Oxidoreductase</keyword>
<dbReference type="Proteomes" id="UP000070544">
    <property type="component" value="Unassembled WGS sequence"/>
</dbReference>
<evidence type="ECO:0000259" key="3">
    <source>
        <dbReference type="Pfam" id="PF02826"/>
    </source>
</evidence>
<dbReference type="PROSITE" id="PS00671">
    <property type="entry name" value="D_2_HYDROXYACID_DH_3"/>
    <property type="match status" value="1"/>
</dbReference>
<dbReference type="SUPFAM" id="SSF51735">
    <property type="entry name" value="NAD(P)-binding Rossmann-fold domains"/>
    <property type="match status" value="1"/>
</dbReference>
<dbReference type="EMBL" id="KQ965737">
    <property type="protein sequence ID" value="KXS19975.1"/>
    <property type="molecule type" value="Genomic_DNA"/>
</dbReference>
<dbReference type="GO" id="GO:0016491">
    <property type="term" value="F:oxidoreductase activity"/>
    <property type="evidence" value="ECO:0007669"/>
    <property type="project" value="UniProtKB-KW"/>
</dbReference>
<feature type="domain" description="D-isomer specific 2-hydroxyacid dehydrogenase NAD-binding" evidence="3">
    <location>
        <begin position="128"/>
        <end position="309"/>
    </location>
</feature>
<dbReference type="InterPro" id="IPR006140">
    <property type="entry name" value="D-isomer_DH_NAD-bd"/>
</dbReference>
<dbReference type="OrthoDB" id="2134538at2759"/>
<gene>
    <name evidence="4" type="ORF">M427DRAFT_67036</name>
</gene>
<accession>A0A139ATZ9</accession>
<evidence type="ECO:0000256" key="2">
    <source>
        <dbReference type="ARBA" id="ARBA00023027"/>
    </source>
</evidence>
<keyword evidence="2" id="KW-0520">NAD</keyword>
<dbReference type="PANTHER" id="PTHR43333:SF1">
    <property type="entry name" value="D-ISOMER SPECIFIC 2-HYDROXYACID DEHYDROGENASE NAD-BINDING DOMAIN-CONTAINING PROTEIN"/>
    <property type="match status" value="1"/>
</dbReference>
<evidence type="ECO:0000313" key="4">
    <source>
        <dbReference type="EMBL" id="KXS19975.1"/>
    </source>
</evidence>
<name>A0A139ATZ9_GONPJ</name>
<sequence>MTVTNGKDSPSPVPVLVFDTFHKSFAPFLPKTSDITWIPVDHDNAEPLDPAQSDLASQSRIFIPPFKVPGRDLFVDVEKLLQKRKSVELLVAPSAGIEHFAFPGLTSRVRVTISQVNSIAIAEYVLSALLRHAKRHHVYSEPGSEEWWERGRKAVHEELDGKRIFVLGLGGIGLEVAKRAAAFGLDVVGSKRKVQGVPLPPFVNKIYSADEWTSNTELLSTIDYLVLAAPASSSTENIVNHDLLSKLKKGAYIINIARGPLVDETALIEHIESGHISGAALDVFREEPLATTSPLFKYHPHPIFLTPHQSWSNNRIRERLQTYVRENIRRFTEGAELVGEVPREPSPAGKDAKF</sequence>
<protein>
    <recommendedName>
        <fullName evidence="3">D-isomer specific 2-hydroxyacid dehydrogenase NAD-binding domain-containing protein</fullName>
    </recommendedName>
</protein>
<dbReference type="Gene3D" id="3.40.50.720">
    <property type="entry name" value="NAD(P)-binding Rossmann-like Domain"/>
    <property type="match status" value="2"/>
</dbReference>
<proteinExistence type="predicted"/>
<keyword evidence="5" id="KW-1185">Reference proteome</keyword>
<evidence type="ECO:0000313" key="5">
    <source>
        <dbReference type="Proteomes" id="UP000070544"/>
    </source>
</evidence>
<dbReference type="PANTHER" id="PTHR43333">
    <property type="entry name" value="2-HACID_DH_C DOMAIN-CONTAINING PROTEIN"/>
    <property type="match status" value="1"/>
</dbReference>
<dbReference type="Pfam" id="PF02826">
    <property type="entry name" value="2-Hacid_dh_C"/>
    <property type="match status" value="1"/>
</dbReference>
<reference evidence="4 5" key="1">
    <citation type="journal article" date="2015" name="Genome Biol. Evol.">
        <title>Phylogenomic analyses indicate that early fungi evolved digesting cell walls of algal ancestors of land plants.</title>
        <authorList>
            <person name="Chang Y."/>
            <person name="Wang S."/>
            <person name="Sekimoto S."/>
            <person name="Aerts A.L."/>
            <person name="Choi C."/>
            <person name="Clum A."/>
            <person name="LaButti K.M."/>
            <person name="Lindquist E.A."/>
            <person name="Yee Ngan C."/>
            <person name="Ohm R.A."/>
            <person name="Salamov A.A."/>
            <person name="Grigoriev I.V."/>
            <person name="Spatafora J.W."/>
            <person name="Berbee M.L."/>
        </authorList>
    </citation>
    <scope>NUCLEOTIDE SEQUENCE [LARGE SCALE GENOMIC DNA]</scope>
    <source>
        <strain evidence="4 5">JEL478</strain>
    </source>
</reference>
<evidence type="ECO:0000256" key="1">
    <source>
        <dbReference type="ARBA" id="ARBA00023002"/>
    </source>
</evidence>
<dbReference type="InterPro" id="IPR036291">
    <property type="entry name" value="NAD(P)-bd_dom_sf"/>
</dbReference>